<evidence type="ECO:0000259" key="10">
    <source>
        <dbReference type="PROSITE" id="PS51898"/>
    </source>
</evidence>
<dbReference type="InterPro" id="IPR050090">
    <property type="entry name" value="Tyrosine_recombinase_XerCD"/>
</dbReference>
<evidence type="ECO:0000256" key="4">
    <source>
        <dbReference type="ARBA" id="ARBA00022829"/>
    </source>
</evidence>
<keyword evidence="3" id="KW-0132">Cell division</keyword>
<keyword evidence="7" id="KW-0233">DNA recombination</keyword>
<dbReference type="InterPro" id="IPR011010">
    <property type="entry name" value="DNA_brk_join_enz"/>
</dbReference>
<dbReference type="InterPro" id="IPR044068">
    <property type="entry name" value="CB"/>
</dbReference>
<dbReference type="Gene3D" id="1.10.443.10">
    <property type="entry name" value="Intergrase catalytic core"/>
    <property type="match status" value="1"/>
</dbReference>
<feature type="domain" description="Tyr recombinase" evidence="10">
    <location>
        <begin position="149"/>
        <end position="346"/>
    </location>
</feature>
<gene>
    <name evidence="12" type="ORF">AAAU51_11320</name>
</gene>
<evidence type="ECO:0000256" key="9">
    <source>
        <dbReference type="PROSITE-ProRule" id="PRU01248"/>
    </source>
</evidence>
<dbReference type="PANTHER" id="PTHR30349:SF77">
    <property type="entry name" value="TYROSINE RECOMBINASE XERC"/>
    <property type="match status" value="1"/>
</dbReference>
<evidence type="ECO:0000256" key="3">
    <source>
        <dbReference type="ARBA" id="ARBA00022618"/>
    </source>
</evidence>
<evidence type="ECO:0000256" key="2">
    <source>
        <dbReference type="ARBA" id="ARBA00022490"/>
    </source>
</evidence>
<comment type="caution">
    <text evidence="12">The sequence shown here is derived from an EMBL/GenBank/DDBJ whole genome shotgun (WGS) entry which is preliminary data.</text>
</comment>
<keyword evidence="2" id="KW-0963">Cytoplasm</keyword>
<evidence type="ECO:0000313" key="13">
    <source>
        <dbReference type="Proteomes" id="UP001482154"/>
    </source>
</evidence>
<dbReference type="Proteomes" id="UP001482154">
    <property type="component" value="Unassembled WGS sequence"/>
</dbReference>
<keyword evidence="5" id="KW-0229">DNA integration</keyword>
<accession>A0ABV1IX12</accession>
<name>A0ABV1IX12_9FIRM</name>
<dbReference type="PROSITE" id="PS51900">
    <property type="entry name" value="CB"/>
    <property type="match status" value="1"/>
</dbReference>
<evidence type="ECO:0000256" key="1">
    <source>
        <dbReference type="ARBA" id="ARBA00004496"/>
    </source>
</evidence>
<keyword evidence="13" id="KW-1185">Reference proteome</keyword>
<dbReference type="PROSITE" id="PS51898">
    <property type="entry name" value="TYR_RECOMBINASE"/>
    <property type="match status" value="1"/>
</dbReference>
<evidence type="ECO:0000256" key="7">
    <source>
        <dbReference type="ARBA" id="ARBA00023172"/>
    </source>
</evidence>
<sequence>MKSLPYYDDLTARQTIKLRELIKTLPPFAKEFFRAIDSTTQVRTRIAYAYDLRVFFHFLIDENPAYKNYKVVDFQVSDLDKIESVDLEEYMEYLKVYVSDENHKHMQNTEQGVFRKMSALRSFYGYFYKRQLIEKNPTLLVDMPKIREKEIIRLEADEVASLLDFVEHGGDHLTGQKRAYYEKTKERDLAIITLLLGTGIRVSELVGLNVDDVDFRNNGLHLIRKGRKEMTVYFGNEVADALEQYMEGSRKLVIPKEGHEDALFYSMQRRRIGVQAVQNLVKKYAKEVTPLKKITPHKLRSTYGTALYQETDDIYLVAEVLGHSDVNTTRKHYAAMSDTRRRQAAGKVVLRESVSHDSTNNNSKNL</sequence>
<keyword evidence="4" id="KW-0159">Chromosome partition</keyword>
<dbReference type="SUPFAM" id="SSF56349">
    <property type="entry name" value="DNA breaking-rejoining enzymes"/>
    <property type="match status" value="1"/>
</dbReference>
<feature type="domain" description="Core-binding (CB)" evidence="11">
    <location>
        <begin position="23"/>
        <end position="128"/>
    </location>
</feature>
<dbReference type="Pfam" id="PF00589">
    <property type="entry name" value="Phage_integrase"/>
    <property type="match status" value="1"/>
</dbReference>
<evidence type="ECO:0000313" key="12">
    <source>
        <dbReference type="EMBL" id="MEQ2711757.1"/>
    </source>
</evidence>
<dbReference type="InterPro" id="IPR013762">
    <property type="entry name" value="Integrase-like_cat_sf"/>
</dbReference>
<protein>
    <submittedName>
        <fullName evidence="12">Tyrosine-type recombinase/integrase</fullName>
    </submittedName>
</protein>
<dbReference type="EMBL" id="JBBNIN010000019">
    <property type="protein sequence ID" value="MEQ2711757.1"/>
    <property type="molecule type" value="Genomic_DNA"/>
</dbReference>
<dbReference type="PANTHER" id="PTHR30349">
    <property type="entry name" value="PHAGE INTEGRASE-RELATED"/>
    <property type="match status" value="1"/>
</dbReference>
<organism evidence="12 13">
    <name type="scientific">Anaerostipes amylophilus</name>
    <dbReference type="NCBI Taxonomy" id="2981779"/>
    <lineage>
        <taxon>Bacteria</taxon>
        <taxon>Bacillati</taxon>
        <taxon>Bacillota</taxon>
        <taxon>Clostridia</taxon>
        <taxon>Lachnospirales</taxon>
        <taxon>Lachnospiraceae</taxon>
        <taxon>Anaerostipes</taxon>
    </lineage>
</organism>
<proteinExistence type="predicted"/>
<evidence type="ECO:0000256" key="6">
    <source>
        <dbReference type="ARBA" id="ARBA00023125"/>
    </source>
</evidence>
<keyword evidence="8" id="KW-0131">Cell cycle</keyword>
<keyword evidence="6 9" id="KW-0238">DNA-binding</keyword>
<evidence type="ECO:0000259" key="11">
    <source>
        <dbReference type="PROSITE" id="PS51900"/>
    </source>
</evidence>
<evidence type="ECO:0000256" key="5">
    <source>
        <dbReference type="ARBA" id="ARBA00022908"/>
    </source>
</evidence>
<comment type="subcellular location">
    <subcellularLocation>
        <location evidence="1">Cytoplasm</location>
    </subcellularLocation>
</comment>
<dbReference type="InterPro" id="IPR010998">
    <property type="entry name" value="Integrase_recombinase_N"/>
</dbReference>
<dbReference type="RefSeq" id="WP_117945131.1">
    <property type="nucleotide sequence ID" value="NZ_JBBNIN010000019.1"/>
</dbReference>
<dbReference type="Gene3D" id="1.10.150.130">
    <property type="match status" value="1"/>
</dbReference>
<reference evidence="12 13" key="1">
    <citation type="submission" date="2024-04" db="EMBL/GenBank/DDBJ databases">
        <title>Human intestinal bacterial collection.</title>
        <authorList>
            <person name="Pauvert C."/>
            <person name="Hitch T.C.A."/>
            <person name="Clavel T."/>
        </authorList>
    </citation>
    <scope>NUCLEOTIDE SEQUENCE [LARGE SCALE GENOMIC DNA]</scope>
    <source>
        <strain evidence="12 13">CLA-AA-H249</strain>
    </source>
</reference>
<dbReference type="InterPro" id="IPR002104">
    <property type="entry name" value="Integrase_catalytic"/>
</dbReference>
<evidence type="ECO:0000256" key="8">
    <source>
        <dbReference type="ARBA" id="ARBA00023306"/>
    </source>
</evidence>